<evidence type="ECO:0000313" key="4">
    <source>
        <dbReference type="Proteomes" id="UP000178184"/>
    </source>
</evidence>
<sequence length="1280" mass="141619">MVNVAYASTERKEIAKANSDAFIIVTGLTDKQNIIISAFTDPTHKINDLSIQFIRDESGTPDAGCLADKNQTLATVENLFSVTPNAKELTGFHSTYTDQSLYLRSDYKINLPNKSTFNSECLKDSTGVDSWGHYKFMYSVEDTNKTTDIHVEETTTGEAIETDLKNKQVKNIEFISAQGYKENNFDVSWGWLETTKRVDGIYSCDHVGVKTNILGIDANKLTASNKSADAPHAISNIKYLQSPNSNFTFYERPCSTKVDKTIFKPSKSNGYLIDFINKEYSNASLNFKIPIIGKIHSFNVLSDKDDTSSTKKSSCVADYCLKDFIVDPMLELEKDGDKIYAQAKVSIFLSDGNIKKFEAFIDNGSIKDIADAEDNPGNWTSFLADDGKNIDTRSAKDGNGFYLIWGTDPDQTVSDSTHNEINLNEYLFGEKLKPSPIISKKSSGMSFNLPIGPVEFGKTYYFKLYGKDRGEDLFDLQNSGYSLQTSKKIDKDIDEIDQTKRDAILLEEGEQLTTISWLPKCDSLDASTWLQGCMVQAFYYMVYAPTSALLAIAGSIMDWILEYSISPGVYKVGYIVDSWRFIRDFCNLFFIFMLIYLAFKIILGVGTNAKQMVVNTLIIATVINFSYPLTTVVIDISNITARQLYYNSFNKKDANSGKPVGLSTMVAAGFNPQQLINGANGQGLTDKDKNNNKGTIFMIILMGVAFNIIAMILFLKIALQFVYRILGLVFAIILSPIALFSYSLDSNQRGKLSMVGFETWMSGLLSDAFKAPVFLFLILILALFVGAKPFANMFAEGVSGIDWWMSMIIPFLMIIGFLTLISKITKGMSSGLAQMAGDAVMKGVTAVAGVGLGVATGGAALLGKSTIGKWAAKGAEKMRNSGAKDNWLNRTILKGLDKTASRSFDVRQTGAGNAFSKFTGVDMNAGTSRIDKAATFLAGKPIGLSTEMAAGGYLAAQDRKRQRIIKRGEMWGHNKKLEEELEHKKAEKEGELKGKEEESSTLAQAMKDLNNTIKKQTDTLEEKEKKTGAEYDQKIQTEEDNIRRSDGEMASLNAQLAAAKTPEEKEALAGKIQGVASARSAAITEKTSLQNQKTEALKKLKDESPEGLDLKKSKEDLEKKKVEDAKIDKEKNDIKFGIEITLPDGKTVRTGGIAGIDKDIKKVQNSRMVKATLDYTRAKTGDETNLITYKEEFEKKYGDKAESVGKEIYEDSWDQMKDVNYKGETIDKQGHPHEVSHLVNEHFKPETYKNGYKAPSGGGDSKPPASKPHTEKPHDDHAKH</sequence>
<feature type="region of interest" description="Disordered" evidence="1">
    <location>
        <begin position="976"/>
        <end position="1001"/>
    </location>
</feature>
<dbReference type="STRING" id="1801764.A2903_01110"/>
<feature type="transmembrane region" description="Helical" evidence="2">
    <location>
        <begin position="803"/>
        <end position="822"/>
    </location>
</feature>
<feature type="transmembrane region" description="Helical" evidence="2">
    <location>
        <begin position="585"/>
        <end position="606"/>
    </location>
</feature>
<feature type="transmembrane region" description="Helical" evidence="2">
    <location>
        <begin position="843"/>
        <end position="863"/>
    </location>
</feature>
<feature type="compositionally biased region" description="Basic and acidic residues" evidence="1">
    <location>
        <begin position="976"/>
        <end position="998"/>
    </location>
</feature>
<feature type="transmembrane region" description="Helical" evidence="2">
    <location>
        <begin position="696"/>
        <end position="715"/>
    </location>
</feature>
<feature type="region of interest" description="Disordered" evidence="1">
    <location>
        <begin position="1086"/>
        <end position="1113"/>
    </location>
</feature>
<proteinExistence type="predicted"/>
<feature type="compositionally biased region" description="Basic and acidic residues" evidence="1">
    <location>
        <begin position="1095"/>
        <end position="1113"/>
    </location>
</feature>
<keyword evidence="2" id="KW-0472">Membrane</keyword>
<organism evidence="3 4">
    <name type="scientific">Candidatus Nomurabacteria bacterium RIFCSPLOWO2_01_FULL_33_17</name>
    <dbReference type="NCBI Taxonomy" id="1801764"/>
    <lineage>
        <taxon>Bacteria</taxon>
        <taxon>Candidatus Nomuraibacteriota</taxon>
    </lineage>
</organism>
<keyword evidence="2" id="KW-0812">Transmembrane</keyword>
<accession>A0A1F6WPX2</accession>
<feature type="transmembrane region" description="Helical" evidence="2">
    <location>
        <begin position="771"/>
        <end position="791"/>
    </location>
</feature>
<feature type="transmembrane region" description="Helical" evidence="2">
    <location>
        <begin position="537"/>
        <end position="561"/>
    </location>
</feature>
<gene>
    <name evidence="3" type="ORF">A2903_01110</name>
</gene>
<reference evidence="3 4" key="1">
    <citation type="journal article" date="2016" name="Nat. Commun.">
        <title>Thousands of microbial genomes shed light on interconnected biogeochemical processes in an aquifer system.</title>
        <authorList>
            <person name="Anantharaman K."/>
            <person name="Brown C.T."/>
            <person name="Hug L.A."/>
            <person name="Sharon I."/>
            <person name="Castelle C.J."/>
            <person name="Probst A.J."/>
            <person name="Thomas B.C."/>
            <person name="Singh A."/>
            <person name="Wilkins M.J."/>
            <person name="Karaoz U."/>
            <person name="Brodie E.L."/>
            <person name="Williams K.H."/>
            <person name="Hubbard S.S."/>
            <person name="Banfield J.F."/>
        </authorList>
    </citation>
    <scope>NUCLEOTIDE SEQUENCE [LARGE SCALE GENOMIC DNA]</scope>
</reference>
<feature type="transmembrane region" description="Helical" evidence="2">
    <location>
        <begin position="612"/>
        <end position="634"/>
    </location>
</feature>
<evidence type="ECO:0000256" key="2">
    <source>
        <dbReference type="SAM" id="Phobius"/>
    </source>
</evidence>
<evidence type="ECO:0000256" key="1">
    <source>
        <dbReference type="SAM" id="MobiDB-lite"/>
    </source>
</evidence>
<feature type="transmembrane region" description="Helical" evidence="2">
    <location>
        <begin position="721"/>
        <end position="744"/>
    </location>
</feature>
<dbReference type="EMBL" id="MFUO01000020">
    <property type="protein sequence ID" value="OGI83785.1"/>
    <property type="molecule type" value="Genomic_DNA"/>
</dbReference>
<dbReference type="AlphaFoldDB" id="A0A1F6WPX2"/>
<name>A0A1F6WPX2_9BACT</name>
<comment type="caution">
    <text evidence="3">The sequence shown here is derived from an EMBL/GenBank/DDBJ whole genome shotgun (WGS) entry which is preliminary data.</text>
</comment>
<keyword evidence="2" id="KW-1133">Transmembrane helix</keyword>
<dbReference type="Proteomes" id="UP000178184">
    <property type="component" value="Unassembled WGS sequence"/>
</dbReference>
<feature type="region of interest" description="Disordered" evidence="1">
    <location>
        <begin position="1016"/>
        <end position="1045"/>
    </location>
</feature>
<evidence type="ECO:0000313" key="3">
    <source>
        <dbReference type="EMBL" id="OGI83785.1"/>
    </source>
</evidence>
<protein>
    <submittedName>
        <fullName evidence="3">Uncharacterized protein</fullName>
    </submittedName>
</protein>
<feature type="region of interest" description="Disordered" evidence="1">
    <location>
        <begin position="1242"/>
        <end position="1280"/>
    </location>
</feature>
<feature type="compositionally biased region" description="Basic and acidic residues" evidence="1">
    <location>
        <begin position="1268"/>
        <end position="1280"/>
    </location>
</feature>